<organism evidence="10 11">
    <name type="scientific">Caldovatus aquaticus</name>
    <dbReference type="NCBI Taxonomy" id="2865671"/>
    <lineage>
        <taxon>Bacteria</taxon>
        <taxon>Pseudomonadati</taxon>
        <taxon>Pseudomonadota</taxon>
        <taxon>Alphaproteobacteria</taxon>
        <taxon>Acetobacterales</taxon>
        <taxon>Roseomonadaceae</taxon>
        <taxon>Caldovatus</taxon>
    </lineage>
</organism>
<evidence type="ECO:0000256" key="1">
    <source>
        <dbReference type="ARBA" id="ARBA00002834"/>
    </source>
</evidence>
<comment type="subunit">
    <text evidence="8">Homotetramer. Forms heterodimers with either ThiH or ThiS.</text>
</comment>
<evidence type="ECO:0000256" key="3">
    <source>
        <dbReference type="ARBA" id="ARBA00011960"/>
    </source>
</evidence>
<accession>A0ABS7F267</accession>
<dbReference type="InterPro" id="IPR033983">
    <property type="entry name" value="Thiazole_synthase_ThiG"/>
</dbReference>
<keyword evidence="5 8" id="KW-0784">Thiamine biosynthesis</keyword>
<reference evidence="10 11" key="1">
    <citation type="submission" date="2021-08" db="EMBL/GenBank/DDBJ databases">
        <title>Caldovatus sediminis gen. nov., sp. nov., a moderately thermophilic bacterium isolated from a hot spring.</title>
        <authorList>
            <person name="Hu C.-J."/>
            <person name="Li W.-J."/>
            <person name="Xian W.-D."/>
        </authorList>
    </citation>
    <scope>NUCLEOTIDE SEQUENCE [LARGE SCALE GENOMIC DNA]</scope>
    <source>
        <strain evidence="10 11">SYSU G05006</strain>
    </source>
</reference>
<comment type="caution">
    <text evidence="10">The sequence shown here is derived from an EMBL/GenBank/DDBJ whole genome shotgun (WGS) entry which is preliminary data.</text>
</comment>
<comment type="subcellular location">
    <subcellularLocation>
        <location evidence="8">Cytoplasm</location>
    </subcellularLocation>
</comment>
<dbReference type="InterPro" id="IPR008867">
    <property type="entry name" value="ThiG"/>
</dbReference>
<proteinExistence type="inferred from homology"/>
<feature type="binding site" evidence="8">
    <location>
        <position position="167"/>
    </location>
    <ligand>
        <name>1-deoxy-D-xylulose 5-phosphate</name>
        <dbReference type="ChEBI" id="CHEBI:57792"/>
    </ligand>
</feature>
<dbReference type="HAMAP" id="MF_00443">
    <property type="entry name" value="ThiG"/>
    <property type="match status" value="1"/>
</dbReference>
<comment type="catalytic activity">
    <reaction evidence="7 8">
        <text>[ThiS sulfur-carrier protein]-C-terminal-Gly-aminoethanethioate + 2-iminoacetate + 1-deoxy-D-xylulose 5-phosphate = [ThiS sulfur-carrier protein]-C-terminal Gly-Gly + 2-[(2R,5Z)-2-carboxy-4-methylthiazol-5(2H)-ylidene]ethyl phosphate + 2 H2O + H(+)</text>
        <dbReference type="Rhea" id="RHEA:26297"/>
        <dbReference type="Rhea" id="RHEA-COMP:12909"/>
        <dbReference type="Rhea" id="RHEA-COMP:19908"/>
        <dbReference type="ChEBI" id="CHEBI:15377"/>
        <dbReference type="ChEBI" id="CHEBI:15378"/>
        <dbReference type="ChEBI" id="CHEBI:57792"/>
        <dbReference type="ChEBI" id="CHEBI:62899"/>
        <dbReference type="ChEBI" id="CHEBI:77846"/>
        <dbReference type="ChEBI" id="CHEBI:90778"/>
        <dbReference type="ChEBI" id="CHEBI:232372"/>
        <dbReference type="EC" id="2.8.1.10"/>
    </reaction>
</comment>
<dbReference type="Pfam" id="PF05690">
    <property type="entry name" value="ThiG"/>
    <property type="match status" value="1"/>
</dbReference>
<dbReference type="EC" id="2.8.1.10" evidence="3 8"/>
<feature type="binding site" evidence="8">
    <location>
        <begin position="193"/>
        <end position="194"/>
    </location>
    <ligand>
        <name>1-deoxy-D-xylulose 5-phosphate</name>
        <dbReference type="ChEBI" id="CHEBI:57792"/>
    </ligand>
</feature>
<evidence type="ECO:0000256" key="8">
    <source>
        <dbReference type="HAMAP-Rule" id="MF_00443"/>
    </source>
</evidence>
<evidence type="ECO:0000256" key="4">
    <source>
        <dbReference type="ARBA" id="ARBA00022679"/>
    </source>
</evidence>
<comment type="function">
    <text evidence="1 8">Catalyzes the rearrangement of 1-deoxy-D-xylulose 5-phosphate (DXP) to produce the thiazole phosphate moiety of thiamine. Sulfur is provided by the thiocarboxylate moiety of the carrier protein ThiS. In vitro, sulfur can be provided by H(2)S.</text>
</comment>
<dbReference type="InterPro" id="IPR013785">
    <property type="entry name" value="Aldolase_TIM"/>
</dbReference>
<dbReference type="SUPFAM" id="SSF110399">
    <property type="entry name" value="ThiG-like"/>
    <property type="match status" value="1"/>
</dbReference>
<feature type="binding site" evidence="8">
    <location>
        <begin position="215"/>
        <end position="216"/>
    </location>
    <ligand>
        <name>1-deoxy-D-xylulose 5-phosphate</name>
        <dbReference type="ChEBI" id="CHEBI:57792"/>
    </ligand>
</feature>
<keyword evidence="11" id="KW-1185">Reference proteome</keyword>
<evidence type="ECO:0000256" key="7">
    <source>
        <dbReference type="ARBA" id="ARBA00049897"/>
    </source>
</evidence>
<sequence length="265" mass="28435">MDGLHTGADDTWEVAGRRFRSRLIVGTGRYKDLEETARAIEASGAEIVTVAVRRVNLSDPKAPMLQDYVDPKRYTYLPNTAGCHTAEEAVRTLRLAREAGGWNLVKLEVLGPPPLLYPDMRATFEAAEALLKDGFQVMVYCNDDPIAAKRLEEMGCCAVMPLGAPIGSGLGIQNPVMIRAIVEQAKVPVLVDAGVGTASDATVAMELGCDAVLMNSAIAHARDPVRMARAMKAAVEAGRLAYLAGRMPKKYAADPSSPLTEGLIR</sequence>
<feature type="domain" description="Thiazole synthase ThiG" evidence="9">
    <location>
        <begin position="14"/>
        <end position="258"/>
    </location>
</feature>
<dbReference type="CDD" id="cd04728">
    <property type="entry name" value="ThiG"/>
    <property type="match status" value="1"/>
</dbReference>
<evidence type="ECO:0000256" key="2">
    <source>
        <dbReference type="ARBA" id="ARBA00004948"/>
    </source>
</evidence>
<gene>
    <name evidence="8" type="primary">thiG</name>
    <name evidence="10" type="ORF">K1J50_07920</name>
</gene>
<evidence type="ECO:0000313" key="10">
    <source>
        <dbReference type="EMBL" id="MBW8269413.1"/>
    </source>
</evidence>
<keyword evidence="8" id="KW-0963">Cytoplasm</keyword>
<dbReference type="EMBL" id="JAHZUY010000014">
    <property type="protein sequence ID" value="MBW8269413.1"/>
    <property type="molecule type" value="Genomic_DNA"/>
</dbReference>
<evidence type="ECO:0000259" key="9">
    <source>
        <dbReference type="Pfam" id="PF05690"/>
    </source>
</evidence>
<dbReference type="Gene3D" id="3.20.20.70">
    <property type="entry name" value="Aldolase class I"/>
    <property type="match status" value="1"/>
</dbReference>
<keyword evidence="4 8" id="KW-0808">Transferase</keyword>
<protein>
    <recommendedName>
        <fullName evidence="3 8">Thiazole synthase</fullName>
        <ecNumber evidence="3 8">2.8.1.10</ecNumber>
    </recommendedName>
</protein>
<comment type="pathway">
    <text evidence="2 8">Cofactor biosynthesis; thiamine diphosphate biosynthesis.</text>
</comment>
<evidence type="ECO:0000313" key="11">
    <source>
        <dbReference type="Proteomes" id="UP001519924"/>
    </source>
</evidence>
<dbReference type="PANTHER" id="PTHR34266:SF2">
    <property type="entry name" value="THIAZOLE SYNTHASE"/>
    <property type="match status" value="1"/>
</dbReference>
<evidence type="ECO:0000256" key="5">
    <source>
        <dbReference type="ARBA" id="ARBA00022977"/>
    </source>
</evidence>
<name>A0ABS7F267_9PROT</name>
<evidence type="ECO:0000256" key="6">
    <source>
        <dbReference type="ARBA" id="ARBA00023270"/>
    </source>
</evidence>
<keyword evidence="6 8" id="KW-0704">Schiff base</keyword>
<comment type="similarity">
    <text evidence="8">Belongs to the ThiG family.</text>
</comment>
<dbReference type="PANTHER" id="PTHR34266">
    <property type="entry name" value="THIAZOLE SYNTHASE"/>
    <property type="match status" value="1"/>
</dbReference>
<feature type="active site" description="Schiff-base intermediate with DXP" evidence="8">
    <location>
        <position position="106"/>
    </location>
</feature>
<dbReference type="Proteomes" id="UP001519924">
    <property type="component" value="Unassembled WGS sequence"/>
</dbReference>